<keyword evidence="1" id="KW-1133">Transmembrane helix</keyword>
<dbReference type="EMBL" id="MLJW01000056">
    <property type="protein sequence ID" value="OIR04653.1"/>
    <property type="molecule type" value="Genomic_DNA"/>
</dbReference>
<reference evidence="2" key="1">
    <citation type="submission" date="2016-10" db="EMBL/GenBank/DDBJ databases">
        <title>Sequence of Gallionella enrichment culture.</title>
        <authorList>
            <person name="Poehlein A."/>
            <person name="Muehling M."/>
            <person name="Daniel R."/>
        </authorList>
    </citation>
    <scope>NUCLEOTIDE SEQUENCE</scope>
</reference>
<organism evidence="2">
    <name type="scientific">mine drainage metagenome</name>
    <dbReference type="NCBI Taxonomy" id="410659"/>
    <lineage>
        <taxon>unclassified sequences</taxon>
        <taxon>metagenomes</taxon>
        <taxon>ecological metagenomes</taxon>
    </lineage>
</organism>
<protein>
    <submittedName>
        <fullName evidence="2">YGGT family protein</fullName>
    </submittedName>
</protein>
<evidence type="ECO:0000313" key="2">
    <source>
        <dbReference type="EMBL" id="OIR04653.1"/>
    </source>
</evidence>
<dbReference type="InterPro" id="IPR003425">
    <property type="entry name" value="CCB3/YggT"/>
</dbReference>
<feature type="transmembrane region" description="Helical" evidence="1">
    <location>
        <begin position="97"/>
        <end position="127"/>
    </location>
</feature>
<dbReference type="GO" id="GO:0016020">
    <property type="term" value="C:membrane"/>
    <property type="evidence" value="ECO:0007669"/>
    <property type="project" value="InterPro"/>
</dbReference>
<dbReference type="AlphaFoldDB" id="A0A1J5SKL3"/>
<name>A0A1J5SKL3_9ZZZZ</name>
<dbReference type="Pfam" id="PF02325">
    <property type="entry name" value="CCB3_YggT"/>
    <property type="match status" value="2"/>
</dbReference>
<keyword evidence="1" id="KW-0472">Membrane</keyword>
<feature type="transmembrane region" description="Helical" evidence="1">
    <location>
        <begin position="163"/>
        <end position="183"/>
    </location>
</feature>
<sequence>MLNNALLFLLQTLLSLLTLAFLLRFYFQLTKVSFQHDAAKMIVTLTNFAVKPLRRFIPSFKKLDISTLLLAFLTQFVLTVSSLLLKGFPLFIAGNSIWFSIMAVALIGVVSMSITIFMYSVLIQAILSWVNPYTPVAPILNNLTYPILSFLRKYIPTAGNIDFSPLIFIIVAQLILTTILMPLENSLLFMR</sequence>
<keyword evidence="1" id="KW-0812">Transmembrane</keyword>
<proteinExistence type="predicted"/>
<accession>A0A1J5SKL3</accession>
<feature type="transmembrane region" description="Helical" evidence="1">
    <location>
        <begin position="133"/>
        <end position="151"/>
    </location>
</feature>
<feature type="transmembrane region" description="Helical" evidence="1">
    <location>
        <begin position="65"/>
        <end position="85"/>
    </location>
</feature>
<comment type="caution">
    <text evidence="2">The sequence shown here is derived from an EMBL/GenBank/DDBJ whole genome shotgun (WGS) entry which is preliminary data.</text>
</comment>
<evidence type="ECO:0000256" key="1">
    <source>
        <dbReference type="SAM" id="Phobius"/>
    </source>
</evidence>
<gene>
    <name evidence="2" type="ORF">GALL_133230</name>
</gene>